<sequence>MSLKQADQQACIQSNLERANRIMIQREAFSNGKHQKHGGALKEQDLQSVFVNWQEMLWEQSPETSKIYPMSLELKTCNSRPDTRRALSKCPYLKVIFQKLISRHD</sequence>
<dbReference type="AlphaFoldDB" id="A0A9D4Z7R1"/>
<evidence type="ECO:0000313" key="2">
    <source>
        <dbReference type="Proteomes" id="UP000886520"/>
    </source>
</evidence>
<name>A0A9D4Z7R1_ADICA</name>
<dbReference type="Proteomes" id="UP000886520">
    <property type="component" value="Chromosome 22"/>
</dbReference>
<accession>A0A9D4Z7R1</accession>
<proteinExistence type="predicted"/>
<protein>
    <submittedName>
        <fullName evidence="1">Uncharacterized protein</fullName>
    </submittedName>
</protein>
<dbReference type="EMBL" id="JABFUD020000022">
    <property type="protein sequence ID" value="KAI5062771.1"/>
    <property type="molecule type" value="Genomic_DNA"/>
</dbReference>
<organism evidence="1 2">
    <name type="scientific">Adiantum capillus-veneris</name>
    <name type="common">Maidenhair fern</name>
    <dbReference type="NCBI Taxonomy" id="13818"/>
    <lineage>
        <taxon>Eukaryota</taxon>
        <taxon>Viridiplantae</taxon>
        <taxon>Streptophyta</taxon>
        <taxon>Embryophyta</taxon>
        <taxon>Tracheophyta</taxon>
        <taxon>Polypodiopsida</taxon>
        <taxon>Polypodiidae</taxon>
        <taxon>Polypodiales</taxon>
        <taxon>Pteridineae</taxon>
        <taxon>Pteridaceae</taxon>
        <taxon>Vittarioideae</taxon>
        <taxon>Adiantum</taxon>
    </lineage>
</organism>
<comment type="caution">
    <text evidence="1">The sequence shown here is derived from an EMBL/GenBank/DDBJ whole genome shotgun (WGS) entry which is preliminary data.</text>
</comment>
<reference evidence="1" key="1">
    <citation type="submission" date="2021-01" db="EMBL/GenBank/DDBJ databases">
        <title>Adiantum capillus-veneris genome.</title>
        <authorList>
            <person name="Fang Y."/>
            <person name="Liao Q."/>
        </authorList>
    </citation>
    <scope>NUCLEOTIDE SEQUENCE</scope>
    <source>
        <strain evidence="1">H3</strain>
        <tissue evidence="1">Leaf</tissue>
    </source>
</reference>
<keyword evidence="2" id="KW-1185">Reference proteome</keyword>
<gene>
    <name evidence="1" type="ORF">GOP47_0023310</name>
</gene>
<evidence type="ECO:0000313" key="1">
    <source>
        <dbReference type="EMBL" id="KAI5062771.1"/>
    </source>
</evidence>